<dbReference type="InterPro" id="IPR014710">
    <property type="entry name" value="RmlC-like_jellyroll"/>
</dbReference>
<protein>
    <submittedName>
        <fullName evidence="2">Cupin domain-containing protein</fullName>
    </submittedName>
</protein>
<proteinExistence type="predicted"/>
<dbReference type="InterPro" id="IPR013096">
    <property type="entry name" value="Cupin_2"/>
</dbReference>
<keyword evidence="3" id="KW-1185">Reference proteome</keyword>
<name>A0ABV6YNP2_UNCEI</name>
<evidence type="ECO:0000313" key="2">
    <source>
        <dbReference type="EMBL" id="MFC1799542.1"/>
    </source>
</evidence>
<evidence type="ECO:0000259" key="1">
    <source>
        <dbReference type="Pfam" id="PF07883"/>
    </source>
</evidence>
<reference evidence="2 3" key="1">
    <citation type="submission" date="2024-09" db="EMBL/GenBank/DDBJ databases">
        <authorList>
            <person name="D'Angelo T."/>
        </authorList>
    </citation>
    <scope>NUCLEOTIDE SEQUENCE [LARGE SCALE GENOMIC DNA]</scope>
    <source>
        <strain evidence="2">SAG AM-311-F02</strain>
    </source>
</reference>
<comment type="caution">
    <text evidence="2">The sequence shown here is derived from an EMBL/GenBank/DDBJ whole genome shotgun (WGS) entry which is preliminary data.</text>
</comment>
<dbReference type="EMBL" id="JBHPEI010000012">
    <property type="protein sequence ID" value="MFC1799542.1"/>
    <property type="molecule type" value="Genomic_DNA"/>
</dbReference>
<organism evidence="2 3">
    <name type="scientific">Eiseniibacteriota bacterium</name>
    <dbReference type="NCBI Taxonomy" id="2212470"/>
    <lineage>
        <taxon>Bacteria</taxon>
        <taxon>Candidatus Eiseniibacteriota</taxon>
    </lineage>
</organism>
<dbReference type="Proteomes" id="UP001594288">
    <property type="component" value="Unassembled WGS sequence"/>
</dbReference>
<evidence type="ECO:0000313" key="3">
    <source>
        <dbReference type="Proteomes" id="UP001594288"/>
    </source>
</evidence>
<dbReference type="SUPFAM" id="SSF51182">
    <property type="entry name" value="RmlC-like cupins"/>
    <property type="match status" value="1"/>
</dbReference>
<dbReference type="InterPro" id="IPR011051">
    <property type="entry name" value="RmlC_Cupin_sf"/>
</dbReference>
<gene>
    <name evidence="2" type="ORF">ACFL2Z_01335</name>
</gene>
<dbReference type="Gene3D" id="2.60.120.10">
    <property type="entry name" value="Jelly Rolls"/>
    <property type="match status" value="1"/>
</dbReference>
<accession>A0ABV6YNP2</accession>
<dbReference type="Pfam" id="PF07883">
    <property type="entry name" value="Cupin_2"/>
    <property type="match status" value="1"/>
</dbReference>
<sequence length="139" mass="15211">MADTKPEDAEIKVAEPRKFPRICEDADGNSHFSEMELTFELLDYAPPAAPISVSQVMKAENVTFISSPAGWFGDWHPAPRKQLIFVLAGELETEVSDGEKRLFRPGDFLLVEDTAGKGHRSRVTGDVRGLAAAIPLDGD</sequence>
<feature type="domain" description="Cupin type-2" evidence="1">
    <location>
        <begin position="70"/>
        <end position="126"/>
    </location>
</feature>